<organism evidence="1 2">
    <name type="scientific">Levilactobacillus suantsaii</name>
    <dbReference type="NCBI Taxonomy" id="2292255"/>
    <lineage>
        <taxon>Bacteria</taxon>
        <taxon>Bacillati</taxon>
        <taxon>Bacillota</taxon>
        <taxon>Bacilli</taxon>
        <taxon>Lactobacillales</taxon>
        <taxon>Lactobacillaceae</taxon>
        <taxon>Levilactobacillus</taxon>
    </lineage>
</organism>
<dbReference type="OrthoDB" id="9813383at2"/>
<dbReference type="InterPro" id="IPR011697">
    <property type="entry name" value="Peptidase_C26"/>
</dbReference>
<dbReference type="PANTHER" id="PTHR43235">
    <property type="entry name" value="GLUTAMINE AMIDOTRANSFERASE PB2B2.05-RELATED"/>
    <property type="match status" value="1"/>
</dbReference>
<dbReference type="EMBL" id="QXIL01000012">
    <property type="protein sequence ID" value="RXI78369.1"/>
    <property type="molecule type" value="Genomic_DNA"/>
</dbReference>
<keyword evidence="1" id="KW-0378">Hydrolase</keyword>
<gene>
    <name evidence="1" type="ORF">DXH47_07105</name>
</gene>
<keyword evidence="2" id="KW-1185">Reference proteome</keyword>
<name>A0A4Q0VK39_9LACO</name>
<evidence type="ECO:0000313" key="2">
    <source>
        <dbReference type="Proteomes" id="UP000290602"/>
    </source>
</evidence>
<dbReference type="Gene3D" id="3.40.50.880">
    <property type="match status" value="1"/>
</dbReference>
<dbReference type="PROSITE" id="PS51273">
    <property type="entry name" value="GATASE_TYPE_1"/>
    <property type="match status" value="1"/>
</dbReference>
<dbReference type="PANTHER" id="PTHR43235:SF1">
    <property type="entry name" value="GLUTAMINE AMIDOTRANSFERASE PB2B2.05-RELATED"/>
    <property type="match status" value="1"/>
</dbReference>
<accession>A0A4Q0VK39</accession>
<dbReference type="SUPFAM" id="SSF52317">
    <property type="entry name" value="Class I glutamine amidotransferase-like"/>
    <property type="match status" value="1"/>
</dbReference>
<evidence type="ECO:0000313" key="1">
    <source>
        <dbReference type="EMBL" id="RXI78369.1"/>
    </source>
</evidence>
<dbReference type="Pfam" id="PF07722">
    <property type="entry name" value="Peptidase_C26"/>
    <property type="match status" value="1"/>
</dbReference>
<dbReference type="RefSeq" id="WP_129032664.1">
    <property type="nucleotide sequence ID" value="NZ_CP059603.1"/>
</dbReference>
<dbReference type="Proteomes" id="UP000290602">
    <property type="component" value="Unassembled WGS sequence"/>
</dbReference>
<dbReference type="GO" id="GO:0006598">
    <property type="term" value="P:polyamine catabolic process"/>
    <property type="evidence" value="ECO:0007669"/>
    <property type="project" value="TreeGrafter"/>
</dbReference>
<dbReference type="AlphaFoldDB" id="A0A4Q0VK39"/>
<comment type="caution">
    <text evidence="1">The sequence shown here is derived from an EMBL/GenBank/DDBJ whole genome shotgun (WGS) entry which is preliminary data.</text>
</comment>
<protein>
    <submittedName>
        <fullName evidence="1">Gamma-glutamyl-gamma-aminobutyrate hydrolase family protein</fullName>
    </submittedName>
</protein>
<dbReference type="GO" id="GO:0033969">
    <property type="term" value="F:gamma-glutamyl-gamma-aminobutyrate hydrolase activity"/>
    <property type="evidence" value="ECO:0007669"/>
    <property type="project" value="TreeGrafter"/>
</dbReference>
<sequence>MSKFIGLTADVFLDPTSVINQQRADFVPRAAVNAVLAAGGIPVSLPYLPEDRVDALLEKLDGVILTGGTDLDPTLVGDNPLPQLGRTYRPRDQFEMTLVTQAAARQIPILGICRGMQVLNVALGGSVYQDLPTQYPGKPLLQHHQSAPGDLPTHRVTIQPSALQAAIGTHPLVNSRHHQAVKAPAAALRVVATAPDGVIEGIESSDALLQGVQWHPENLWTTRPEQQALFQAFVDRLN</sequence>
<proteinExistence type="predicted"/>
<dbReference type="GO" id="GO:0005829">
    <property type="term" value="C:cytosol"/>
    <property type="evidence" value="ECO:0007669"/>
    <property type="project" value="TreeGrafter"/>
</dbReference>
<reference evidence="1 2" key="1">
    <citation type="submission" date="2018-08" db="EMBL/GenBank/DDBJ databases">
        <title>Lactobacillus suantsai sp. nov., isolated from traditional fermented suan-tsai in Taiwan.</title>
        <authorList>
            <person name="Huang C.-H."/>
        </authorList>
    </citation>
    <scope>NUCLEOTIDE SEQUENCE [LARGE SCALE GENOMIC DNA]</scope>
    <source>
        <strain evidence="1 2">BCRC 12945</strain>
    </source>
</reference>
<dbReference type="CDD" id="cd01745">
    <property type="entry name" value="GATase1_2"/>
    <property type="match status" value="1"/>
</dbReference>
<dbReference type="InterPro" id="IPR029062">
    <property type="entry name" value="Class_I_gatase-like"/>
</dbReference>
<dbReference type="InterPro" id="IPR044668">
    <property type="entry name" value="PuuD-like"/>
</dbReference>